<accession>A0A9R1TZ06</accession>
<evidence type="ECO:0000313" key="3">
    <source>
        <dbReference type="RefSeq" id="XP_011303056.1"/>
    </source>
</evidence>
<accession>A0A0C9R0U9</accession>
<sequence>MARIINLYNLSGVVTDVLSANKAYIEFFHEDKLDSALLSSTQFYWEGKHIPANRVLSDYLKTGCLVKFSCEPLQHKKKDTSYSWIVNTCWCEEKSPLKRMMINRGIDDVCGKIKKLGGRHGIISVFDGTNFTHDILFLASRFYVDGKRFAAGKTLTAGLHEGESVFVDAIPCIPEENEEHCEWFATCVFKGRRPKIVGDNGHDNGHKWSRGTYGESGHHPEETDDFRSQYLEFVNLYVHTPHTVYVTGLGMILKILDEEFGIIMGEIKKNVFETILFHRKHFFLFGMSLGSQDISGWLCAEDRVKFVAVGAPLGFATNWIAVQVSVPRILDE</sequence>
<dbReference type="Proteomes" id="UP000694866">
    <property type="component" value="Unplaced"/>
</dbReference>
<proteinExistence type="predicted"/>
<name>A0A0C9R0U9_9HYME</name>
<dbReference type="KEGG" id="fas:105266522"/>
<reference evidence="3" key="2">
    <citation type="submission" date="2025-04" db="UniProtKB">
        <authorList>
            <consortium name="RefSeq"/>
        </authorList>
    </citation>
    <scope>IDENTIFICATION</scope>
    <source>
        <strain evidence="3">USDA-PBARC FA_bdor</strain>
        <tissue evidence="3">Whole organism</tissue>
    </source>
</reference>
<dbReference type="AlphaFoldDB" id="A0A0C9R0U9"/>
<dbReference type="GeneID" id="105266522"/>
<organism evidence="1">
    <name type="scientific">Fopius arisanus</name>
    <dbReference type="NCBI Taxonomy" id="64838"/>
    <lineage>
        <taxon>Eukaryota</taxon>
        <taxon>Metazoa</taxon>
        <taxon>Ecdysozoa</taxon>
        <taxon>Arthropoda</taxon>
        <taxon>Hexapoda</taxon>
        <taxon>Insecta</taxon>
        <taxon>Pterygota</taxon>
        <taxon>Neoptera</taxon>
        <taxon>Endopterygota</taxon>
        <taxon>Hymenoptera</taxon>
        <taxon>Apocrita</taxon>
        <taxon>Ichneumonoidea</taxon>
        <taxon>Braconidae</taxon>
        <taxon>Opiinae</taxon>
        <taxon>Fopius</taxon>
    </lineage>
</organism>
<dbReference type="RefSeq" id="XP_011303056.1">
    <property type="nucleotide sequence ID" value="XM_011304754.1"/>
</dbReference>
<evidence type="ECO:0000313" key="1">
    <source>
        <dbReference type="EMBL" id="JAG71382.1"/>
    </source>
</evidence>
<dbReference type="OrthoDB" id="6343426at2759"/>
<reference evidence="1" key="1">
    <citation type="submission" date="2015-01" db="EMBL/GenBank/DDBJ databases">
        <title>Transcriptome Assembly of Fopius arisanus.</title>
        <authorList>
            <person name="Geib S."/>
        </authorList>
    </citation>
    <scope>NUCLEOTIDE SEQUENCE</scope>
</reference>
<dbReference type="EMBL" id="GBYB01001615">
    <property type="protein sequence ID" value="JAG71382.1"/>
    <property type="molecule type" value="Transcribed_RNA"/>
</dbReference>
<protein>
    <submittedName>
        <fullName evidence="1">YvsG protein</fullName>
    </submittedName>
</protein>
<keyword evidence="2" id="KW-1185">Reference proteome</keyword>
<gene>
    <name evidence="1" type="primary">yvsG</name>
    <name evidence="3" type="synonym">LOC105266522</name>
    <name evidence="1" type="ORF">g.5668</name>
</gene>
<evidence type="ECO:0000313" key="2">
    <source>
        <dbReference type="Proteomes" id="UP000694866"/>
    </source>
</evidence>